<protein>
    <submittedName>
        <fullName evidence="2">Uncharacterized protein</fullName>
    </submittedName>
</protein>
<evidence type="ECO:0000256" key="1">
    <source>
        <dbReference type="SAM" id="MobiDB-lite"/>
    </source>
</evidence>
<evidence type="ECO:0000313" key="2">
    <source>
        <dbReference type="EMBL" id="TDL19727.1"/>
    </source>
</evidence>
<dbReference type="InterPro" id="IPR015943">
    <property type="entry name" value="WD40/YVTN_repeat-like_dom_sf"/>
</dbReference>
<dbReference type="OrthoDB" id="338622at2759"/>
<organism evidence="2 3">
    <name type="scientific">Rickenella mellea</name>
    <dbReference type="NCBI Taxonomy" id="50990"/>
    <lineage>
        <taxon>Eukaryota</taxon>
        <taxon>Fungi</taxon>
        <taxon>Dikarya</taxon>
        <taxon>Basidiomycota</taxon>
        <taxon>Agaricomycotina</taxon>
        <taxon>Agaricomycetes</taxon>
        <taxon>Hymenochaetales</taxon>
        <taxon>Rickenellaceae</taxon>
        <taxon>Rickenella</taxon>
    </lineage>
</organism>
<dbReference type="InterPro" id="IPR001680">
    <property type="entry name" value="WD40_rpt"/>
</dbReference>
<dbReference type="SMART" id="SM00320">
    <property type="entry name" value="WD40"/>
    <property type="match status" value="4"/>
</dbReference>
<dbReference type="InterPro" id="IPR016024">
    <property type="entry name" value="ARM-type_fold"/>
</dbReference>
<sequence length="1400" mass="152723">MAIPGIILPLTTSNSEGFKSESDASTTQTRVVHAACSAADPIAFASWGFGLFDEKNTEIHDLKSEDPAFGVVLGCADGSIFLYHPSSGERSDAALIIETAISSSHLAQPQSRYAWSPAKLNSPRSSSPSSRAAGAPLSLSKSRVVSGLSKEQVEAPKNYVDFEEEQEKLKDMIHDRAVKDKTLLGSLKGNASREINLDKPSNLSPFNSSVAVKEDTLQAPTHSPSFSESSSPSSPPSPIILPTAGSSPRPPLSLSLKAHIFPKTVGFGHSVTDVKFIEEGRYFLCLQESGFLSFFDSKCGSCISIANVDSPPVSSQTLDGKRSSPIHVCWKWKYLHVTERREKWFIVACASPDADSVADDENVQDKSRLCVFELRNLQELEFGEVLLEKAGDFEIEGAAEAVGSFSIDFTSDIITVCYISITSTLVLQDVRIQRAVPAVPEPPSGGDSAGTSSGPLSLPNPFKALTSKTLEQPLISDKPSCASRIELADSKEVGSIPLPGILCRLQAREFGGNLFGAVWSEQELLVFCYDSGLLRILCNMPLINVNDLLWHDRDTFSVVYENRAEYYMLQDVDHDGDPISAPSETLHPPARAELILCSDMTASPLQCIATSSLILSTRLSSKGFRRLELHTLADPQQSKKSKGRYLWSASGAPITYGAGTAHITTVLPLELNEFIIGYSDGAIARTTFSDMVTPKTGGEKYPRSNEGLEAKIVSLHLIVSNRTKQQELIGGGDDGAIAAWDPRTLKLRARWIVFTSPLAQVIELRDENVGRLRDCALCISEDGTIAVVVIDGLELLYLIPGSGAHLKRICLGEDNLLLIFSDGRARLWDVKTREFWRSMDVLKADGLLEQGGWFEASVGERVPAFTQSGLAQLPSPTSTLDSAACVLLDVEKCVGAFGRDNEKMSTATLDSVRAFLSALLIPGLDANIDQLVREKLHVSTSTAISGIFNSQSSLSWFCLSTAKDIWKASSEVSASRLISIVVLLRVFLNYEAFEVAASAIAAFYTTSLPDHIGESYQSPNLAFLAHWWWESPVAEIRQTARMLFEAEVARLSEGKITSLIDRWQHRLPCVLPDGDKQSASAASALFLCANIAVERFNLLTASILTDISKSLTIYLNDETSPHRVMAIDLCSRGFQVWQHYFDAMDALRSLISLATSSRKESISLRNPGTQARLAVLQIASSNTPLFMTTLSLDILNPRSVEYSKSVMQLLAFLIRKKPLVLYPSLPRLIEAVVKSLDPSSSAGREAVLESATEILGQVVRSFPTVDFHTATQRLALGTSEGAVIMYDLKTATRLYVLDGHRKRLAAISFSPDGRRLVTLSLEECVVLVWKVGSSISSFFHPGAPPRQGHSGSDPFKTFNFNIGDEANMTVAATLEWVTIDWPAERSVRIRIRDSTLTFTT</sequence>
<dbReference type="Proteomes" id="UP000294933">
    <property type="component" value="Unassembled WGS sequence"/>
</dbReference>
<dbReference type="EMBL" id="ML170194">
    <property type="protein sequence ID" value="TDL19727.1"/>
    <property type="molecule type" value="Genomic_DNA"/>
</dbReference>
<dbReference type="STRING" id="50990.A0A4Y7PWD8"/>
<feature type="region of interest" description="Disordered" evidence="1">
    <location>
        <begin position="117"/>
        <end position="136"/>
    </location>
</feature>
<feature type="compositionally biased region" description="Low complexity" evidence="1">
    <location>
        <begin position="223"/>
        <end position="232"/>
    </location>
</feature>
<evidence type="ECO:0000313" key="3">
    <source>
        <dbReference type="Proteomes" id="UP000294933"/>
    </source>
</evidence>
<gene>
    <name evidence="2" type="ORF">BD410DRAFT_773671</name>
</gene>
<dbReference type="SUPFAM" id="SSF48371">
    <property type="entry name" value="ARM repeat"/>
    <property type="match status" value="1"/>
</dbReference>
<accession>A0A4Y7PWD8</accession>
<name>A0A4Y7PWD8_9AGAM</name>
<dbReference type="PANTHER" id="PTHR44099:SF4">
    <property type="entry name" value="RABCONNECTIN-3B, ISOFORM A"/>
    <property type="match status" value="1"/>
</dbReference>
<keyword evidence="3" id="KW-1185">Reference proteome</keyword>
<feature type="compositionally biased region" description="Low complexity" evidence="1">
    <location>
        <begin position="122"/>
        <end position="136"/>
    </location>
</feature>
<dbReference type="GO" id="GO:0005737">
    <property type="term" value="C:cytoplasm"/>
    <property type="evidence" value="ECO:0007669"/>
    <property type="project" value="TreeGrafter"/>
</dbReference>
<proteinExistence type="predicted"/>
<dbReference type="VEuPathDB" id="FungiDB:BD410DRAFT_773671"/>
<dbReference type="InterPro" id="IPR011044">
    <property type="entry name" value="Quino_amine_DH_bsu"/>
</dbReference>
<dbReference type="InterPro" id="IPR049916">
    <property type="entry name" value="WDR72-like"/>
</dbReference>
<feature type="region of interest" description="Disordered" evidence="1">
    <location>
        <begin position="217"/>
        <end position="246"/>
    </location>
</feature>
<dbReference type="PANTHER" id="PTHR44099">
    <property type="entry name" value="RABCONNECTIN-3B, ISOFORM A"/>
    <property type="match status" value="1"/>
</dbReference>
<dbReference type="SUPFAM" id="SSF50969">
    <property type="entry name" value="YVTN repeat-like/Quinoprotein amine dehydrogenase"/>
    <property type="match status" value="1"/>
</dbReference>
<dbReference type="Gene3D" id="2.130.10.10">
    <property type="entry name" value="YVTN repeat-like/Quinoprotein amine dehydrogenase"/>
    <property type="match status" value="2"/>
</dbReference>
<dbReference type="Pfam" id="PF00400">
    <property type="entry name" value="WD40"/>
    <property type="match status" value="1"/>
</dbReference>
<reference evidence="2 3" key="1">
    <citation type="submission" date="2018-06" db="EMBL/GenBank/DDBJ databases">
        <title>A transcriptomic atlas of mushroom development highlights an independent origin of complex multicellularity.</title>
        <authorList>
            <consortium name="DOE Joint Genome Institute"/>
            <person name="Krizsan K."/>
            <person name="Almasi E."/>
            <person name="Merenyi Z."/>
            <person name="Sahu N."/>
            <person name="Viragh M."/>
            <person name="Koszo T."/>
            <person name="Mondo S."/>
            <person name="Kiss B."/>
            <person name="Balint B."/>
            <person name="Kues U."/>
            <person name="Barry K."/>
            <person name="Hegedus J.C."/>
            <person name="Henrissat B."/>
            <person name="Johnson J."/>
            <person name="Lipzen A."/>
            <person name="Ohm R."/>
            <person name="Nagy I."/>
            <person name="Pangilinan J."/>
            <person name="Yan J."/>
            <person name="Xiong Y."/>
            <person name="Grigoriev I.V."/>
            <person name="Hibbett D.S."/>
            <person name="Nagy L.G."/>
        </authorList>
    </citation>
    <scope>NUCLEOTIDE SEQUENCE [LARGE SCALE GENOMIC DNA]</scope>
    <source>
        <strain evidence="2 3">SZMC22713</strain>
    </source>
</reference>